<dbReference type="EMBL" id="BGZK01000270">
    <property type="protein sequence ID" value="GBP33212.1"/>
    <property type="molecule type" value="Genomic_DNA"/>
</dbReference>
<evidence type="ECO:0000256" key="1">
    <source>
        <dbReference type="SAM" id="MobiDB-lite"/>
    </source>
</evidence>
<evidence type="ECO:0000313" key="3">
    <source>
        <dbReference type="Proteomes" id="UP000299102"/>
    </source>
</evidence>
<protein>
    <submittedName>
        <fullName evidence="2">Uncharacterized protein</fullName>
    </submittedName>
</protein>
<sequence length="209" mass="22638">MANRTENGTWIKGQIEVESESETRMKTEDETLIRTKSDTDTKMESKTGITRPSAVSGEPARGGRAAPPPAAPVRRRLKAKLIFSCDQWSVRLTIIIPISGPPRPARAAINHSQPKAHEDNRLLQSGGRAAGAITRHRKINYPGNGSLSGAELVQHNTRLTRPLNKLSRFSLRRNGQSYTTVATGARDRRGAAAAGRGGPRVMNGSKSPT</sequence>
<feature type="region of interest" description="Disordered" evidence="1">
    <location>
        <begin position="177"/>
        <end position="209"/>
    </location>
</feature>
<accession>A0A4C1V4J8</accession>
<gene>
    <name evidence="2" type="ORF">EVAR_14893_1</name>
</gene>
<feature type="region of interest" description="Disordered" evidence="1">
    <location>
        <begin position="1"/>
        <end position="71"/>
    </location>
</feature>
<dbReference type="Proteomes" id="UP000299102">
    <property type="component" value="Unassembled WGS sequence"/>
</dbReference>
<dbReference type="AlphaFoldDB" id="A0A4C1V4J8"/>
<reference evidence="2 3" key="1">
    <citation type="journal article" date="2019" name="Commun. Biol.">
        <title>The bagworm genome reveals a unique fibroin gene that provides high tensile strength.</title>
        <authorList>
            <person name="Kono N."/>
            <person name="Nakamura H."/>
            <person name="Ohtoshi R."/>
            <person name="Tomita M."/>
            <person name="Numata K."/>
            <person name="Arakawa K."/>
        </authorList>
    </citation>
    <scope>NUCLEOTIDE SEQUENCE [LARGE SCALE GENOMIC DNA]</scope>
</reference>
<proteinExistence type="predicted"/>
<keyword evidence="3" id="KW-1185">Reference proteome</keyword>
<feature type="compositionally biased region" description="Basic and acidic residues" evidence="1">
    <location>
        <begin position="21"/>
        <end position="45"/>
    </location>
</feature>
<evidence type="ECO:0000313" key="2">
    <source>
        <dbReference type="EMBL" id="GBP33212.1"/>
    </source>
</evidence>
<organism evidence="2 3">
    <name type="scientific">Eumeta variegata</name>
    <name type="common">Bagworm moth</name>
    <name type="synonym">Eumeta japonica</name>
    <dbReference type="NCBI Taxonomy" id="151549"/>
    <lineage>
        <taxon>Eukaryota</taxon>
        <taxon>Metazoa</taxon>
        <taxon>Ecdysozoa</taxon>
        <taxon>Arthropoda</taxon>
        <taxon>Hexapoda</taxon>
        <taxon>Insecta</taxon>
        <taxon>Pterygota</taxon>
        <taxon>Neoptera</taxon>
        <taxon>Endopterygota</taxon>
        <taxon>Lepidoptera</taxon>
        <taxon>Glossata</taxon>
        <taxon>Ditrysia</taxon>
        <taxon>Tineoidea</taxon>
        <taxon>Psychidae</taxon>
        <taxon>Oiketicinae</taxon>
        <taxon>Eumeta</taxon>
    </lineage>
</organism>
<name>A0A4C1V4J8_EUMVA</name>
<comment type="caution">
    <text evidence="2">The sequence shown here is derived from an EMBL/GenBank/DDBJ whole genome shotgun (WGS) entry which is preliminary data.</text>
</comment>